<dbReference type="InterPro" id="IPR038499">
    <property type="entry name" value="BRO1_sf"/>
</dbReference>
<reference evidence="5" key="1">
    <citation type="submission" date="2015-01" db="EMBL/GenBank/DDBJ databases">
        <authorList>
            <consortium name="The Broad Institute Genomics Platform"/>
            <person name="Cuomo C."/>
            <person name="Litvintseva A."/>
            <person name="Chen Y."/>
            <person name="Heitman J."/>
            <person name="Sun S."/>
            <person name="Springer D."/>
            <person name="Dromer F."/>
            <person name="Young S."/>
            <person name="Zeng Q."/>
            <person name="Gargeya S."/>
            <person name="Abouelleil A."/>
            <person name="Alvarado L."/>
            <person name="Chapman S.B."/>
            <person name="Gainer-Dewar J."/>
            <person name="Goldberg J."/>
            <person name="Griggs A."/>
            <person name="Gujja S."/>
            <person name="Hansen M."/>
            <person name="Howarth C."/>
            <person name="Imamovic A."/>
            <person name="Larimer J."/>
            <person name="Murphy C."/>
            <person name="Naylor J."/>
            <person name="Pearson M."/>
            <person name="Priest M."/>
            <person name="Roberts A."/>
            <person name="Saif S."/>
            <person name="Shea T."/>
            <person name="Sykes S."/>
            <person name="Wortman J."/>
            <person name="Nusbaum C."/>
            <person name="Birren B."/>
        </authorList>
    </citation>
    <scope>NUCLEOTIDE SEQUENCE</scope>
    <source>
        <strain evidence="5">IND107</strain>
    </source>
</reference>
<feature type="region of interest" description="Disordered" evidence="3">
    <location>
        <begin position="463"/>
        <end position="490"/>
    </location>
</feature>
<dbReference type="InterPro" id="IPR037505">
    <property type="entry name" value="pH-resp_palC"/>
</dbReference>
<dbReference type="Gene3D" id="1.25.40.280">
    <property type="entry name" value="alix/aip1 like domains"/>
    <property type="match status" value="1"/>
</dbReference>
<evidence type="ECO:0000256" key="3">
    <source>
        <dbReference type="SAM" id="MobiDB-lite"/>
    </source>
</evidence>
<evidence type="ECO:0000256" key="2">
    <source>
        <dbReference type="ARBA" id="ARBA00022193"/>
    </source>
</evidence>
<feature type="compositionally biased region" description="Basic and acidic residues" evidence="3">
    <location>
        <begin position="463"/>
        <end position="476"/>
    </location>
</feature>
<proteinExistence type="inferred from homology"/>
<evidence type="ECO:0000313" key="6">
    <source>
        <dbReference type="Proteomes" id="UP000054399"/>
    </source>
</evidence>
<dbReference type="SMART" id="SM01041">
    <property type="entry name" value="BRO1"/>
    <property type="match status" value="1"/>
</dbReference>
<accession>A0ABR3BVN8</accession>
<dbReference type="EMBL" id="ATAM02000005">
    <property type="protein sequence ID" value="KAL0249886.1"/>
    <property type="molecule type" value="Genomic_DNA"/>
</dbReference>
<dbReference type="PANTHER" id="PTHR40463">
    <property type="entry name" value="PH-RESPONSE REGULATOR PROTEIN PALC"/>
    <property type="match status" value="1"/>
</dbReference>
<comment type="similarity">
    <text evidence="1">Belongs to the palC family.</text>
</comment>
<organism evidence="5 6">
    <name type="scientific">Cryptococcus tetragattii IND107</name>
    <dbReference type="NCBI Taxonomy" id="1296105"/>
    <lineage>
        <taxon>Eukaryota</taxon>
        <taxon>Fungi</taxon>
        <taxon>Dikarya</taxon>
        <taxon>Basidiomycota</taxon>
        <taxon>Agaricomycotina</taxon>
        <taxon>Tremellomycetes</taxon>
        <taxon>Tremellales</taxon>
        <taxon>Cryptococcaceae</taxon>
        <taxon>Cryptococcus</taxon>
        <taxon>Cryptococcus gattii species complex</taxon>
    </lineage>
</organism>
<feature type="domain" description="BRO1" evidence="4">
    <location>
        <begin position="2"/>
        <end position="450"/>
    </location>
</feature>
<evidence type="ECO:0000256" key="1">
    <source>
        <dbReference type="ARBA" id="ARBA00010997"/>
    </source>
</evidence>
<dbReference type="PANTHER" id="PTHR40463:SF1">
    <property type="entry name" value="PH-RESPONSE REGULATOR PROTEIN PALC"/>
    <property type="match status" value="1"/>
</dbReference>
<protein>
    <recommendedName>
        <fullName evidence="2">pH-response regulator protein palC</fullName>
    </recommendedName>
</protein>
<reference evidence="5" key="2">
    <citation type="submission" date="2024-01" db="EMBL/GenBank/DDBJ databases">
        <title>Comparative genomics of Cryptococcus and Kwoniella reveals pathogenesis evolution and contrasting modes of karyotype evolution via chromosome fusion or intercentromeric recombination.</title>
        <authorList>
            <person name="Coelho M.A."/>
            <person name="David-Palma M."/>
            <person name="Shea T."/>
            <person name="Bowers K."/>
            <person name="Mcginley-Smith S."/>
            <person name="Mohammad A.W."/>
            <person name="Gnirke A."/>
            <person name="Yurkov A.M."/>
            <person name="Nowrousian M."/>
            <person name="Sun S."/>
            <person name="Cuomo C.A."/>
            <person name="Heitman J."/>
        </authorList>
    </citation>
    <scope>NUCLEOTIDE SEQUENCE</scope>
    <source>
        <strain evidence="5">IND107</strain>
    </source>
</reference>
<dbReference type="PROSITE" id="PS51180">
    <property type="entry name" value="BRO1"/>
    <property type="match status" value="1"/>
</dbReference>
<feature type="region of interest" description="Disordered" evidence="3">
    <location>
        <begin position="290"/>
        <end position="313"/>
    </location>
</feature>
<evidence type="ECO:0000259" key="4">
    <source>
        <dbReference type="PROSITE" id="PS51180"/>
    </source>
</evidence>
<name>A0ABR3BVN8_9TREE</name>
<comment type="caution">
    <text evidence="5">The sequence shown here is derived from an EMBL/GenBank/DDBJ whole genome shotgun (WGS) entry which is preliminary data.</text>
</comment>
<sequence length="490" mass="53754">MPPYLYPLPTTSLITFSAILTDPSSSYTTILSEATAARTKLHLTLKGIADNEPGASALAVLDAVQIYLPYLKGIIACLDADELLFKSEPTFQWRAPLTHFGLSWPLLPLLSIHSEHLMVILTYTLALSNYAHSILSSLPAFEIPAGSKNMPHMSSEDEKRTTAGLARAVDLLCQASGVAEWAAEHVCLQVESLKSVSSGRLGKGKWPAESSRETFRALSMILLADAHLTAIRKLLLPVLTYTLFAPPGPPLPPNHPSAPLQAKLYLHVHQLYSSARALLSAHQQPASSALSNSSRKLFRSNNDKEDVEPEPVEGEITPELKRYLAKEAQLALALAHKWLGIDAGENGRGTKVGEALAWVKDAQDRLEDLEDSKMRTKLKGLSLGKSRERKKEERKVRMGRVERELEVVKAWVKAYQMMNDTVAFQPVPPVSSLVTPAGRPIFGAKAFIPPPSKFAPCRIGRLNEESDNDSHEHELGEAEDTSYAGKGSYY</sequence>
<dbReference type="InterPro" id="IPR004328">
    <property type="entry name" value="BRO1_dom"/>
</dbReference>
<gene>
    <name evidence="5" type="ORF">I308_103189</name>
</gene>
<keyword evidence="6" id="KW-1185">Reference proteome</keyword>
<dbReference type="Proteomes" id="UP000054399">
    <property type="component" value="Unassembled WGS sequence"/>
</dbReference>
<dbReference type="RefSeq" id="XP_066614073.1">
    <property type="nucleotide sequence ID" value="XM_066757689.1"/>
</dbReference>
<dbReference type="Pfam" id="PF03097">
    <property type="entry name" value="BRO1"/>
    <property type="match status" value="1"/>
</dbReference>
<evidence type="ECO:0000313" key="5">
    <source>
        <dbReference type="EMBL" id="KAL0249886.1"/>
    </source>
</evidence>
<dbReference type="GeneID" id="91990045"/>